<proteinExistence type="predicted"/>
<reference evidence="2" key="1">
    <citation type="submission" date="2011-06" db="EMBL/GenBank/DDBJ databases">
        <title>The complete genome of chromosome of Runella slithyformis DSM 19594.</title>
        <authorList>
            <consortium name="US DOE Joint Genome Institute (JGI-PGF)"/>
            <person name="Lucas S."/>
            <person name="Han J."/>
            <person name="Lapidus A."/>
            <person name="Bruce D."/>
            <person name="Goodwin L."/>
            <person name="Pitluck S."/>
            <person name="Peters L."/>
            <person name="Kyrpides N."/>
            <person name="Mavromatis K."/>
            <person name="Ivanova N."/>
            <person name="Ovchinnikova G."/>
            <person name="Zhang X."/>
            <person name="Misra M."/>
            <person name="Detter J.C."/>
            <person name="Tapia R."/>
            <person name="Han C."/>
            <person name="Land M."/>
            <person name="Hauser L."/>
            <person name="Markowitz V."/>
            <person name="Cheng J.-F."/>
            <person name="Hugenholtz P."/>
            <person name="Woyke T."/>
            <person name="Wu D."/>
            <person name="Tindall B."/>
            <person name="Faehrich R."/>
            <person name="Brambilla E."/>
            <person name="Klenk H.-P."/>
            <person name="Eisen J.A."/>
        </authorList>
    </citation>
    <scope>NUCLEOTIDE SEQUENCE [LARGE SCALE GENOMIC DNA]</scope>
    <source>
        <strain evidence="2">ATCC 29530 / DSM 19594 / LMG 11500 / NCIMB 11436 / LSU 4</strain>
    </source>
</reference>
<evidence type="ECO:0000313" key="2">
    <source>
        <dbReference type="Proteomes" id="UP000000493"/>
    </source>
</evidence>
<sequence length="170" mass="19365">MSILNISKGEIVQLPNEQKHKIIHVINGLLRMYVVDDKGKEHIFMFAPEGWTLSDFAAIAESKASNFFIDAIENSQIEIFTKGINEKLPDTLDEYVNQTIDLMGKRIATLQNRVVMLLSFSALDRYRQFLTTYPNIVSRVPQKMIASYLGITPQALSKIRGQKNTTKPIY</sequence>
<protein>
    <submittedName>
        <fullName evidence="1">cAMP-binding protein</fullName>
    </submittedName>
</protein>
<dbReference type="InterPro" id="IPR018490">
    <property type="entry name" value="cNMP-bd_dom_sf"/>
</dbReference>
<organism evidence="1 2">
    <name type="scientific">Runella slithyformis (strain ATCC 29530 / DSM 19594 / LMG 11500 / NCIMB 11436 / LSU 4)</name>
    <dbReference type="NCBI Taxonomy" id="761193"/>
    <lineage>
        <taxon>Bacteria</taxon>
        <taxon>Pseudomonadati</taxon>
        <taxon>Bacteroidota</taxon>
        <taxon>Cytophagia</taxon>
        <taxon>Cytophagales</taxon>
        <taxon>Spirosomataceae</taxon>
        <taxon>Runella</taxon>
    </lineage>
</organism>
<dbReference type="EMBL" id="CP002859">
    <property type="protein sequence ID" value="AEI48247.1"/>
    <property type="molecule type" value="Genomic_DNA"/>
</dbReference>
<dbReference type="SUPFAM" id="SSF51206">
    <property type="entry name" value="cAMP-binding domain-like"/>
    <property type="match status" value="1"/>
</dbReference>
<dbReference type="RefSeq" id="WP_013927560.1">
    <property type="nucleotide sequence ID" value="NC_015703.1"/>
</dbReference>
<dbReference type="Gene3D" id="2.60.120.10">
    <property type="entry name" value="Jelly Rolls"/>
    <property type="match status" value="1"/>
</dbReference>
<dbReference type="Proteomes" id="UP000000493">
    <property type="component" value="Chromosome"/>
</dbReference>
<keyword evidence="2" id="KW-1185">Reference proteome</keyword>
<evidence type="ECO:0000313" key="1">
    <source>
        <dbReference type="EMBL" id="AEI48247.1"/>
    </source>
</evidence>
<dbReference type="InterPro" id="IPR014710">
    <property type="entry name" value="RmlC-like_jellyroll"/>
</dbReference>
<reference evidence="1 2" key="2">
    <citation type="journal article" date="2012" name="Stand. Genomic Sci.">
        <title>Complete genome sequence of the aquatic bacterium Runella slithyformis type strain (LSU 4(T)).</title>
        <authorList>
            <person name="Copeland A."/>
            <person name="Zhang X."/>
            <person name="Misra M."/>
            <person name="Lapidus A."/>
            <person name="Nolan M."/>
            <person name="Lucas S."/>
            <person name="Deshpande S."/>
            <person name="Cheng J.F."/>
            <person name="Tapia R."/>
            <person name="Goodwin L.A."/>
            <person name="Pitluck S."/>
            <person name="Liolios K."/>
            <person name="Pagani I."/>
            <person name="Ivanova N."/>
            <person name="Mikhailova N."/>
            <person name="Pati A."/>
            <person name="Chen A."/>
            <person name="Palaniappan K."/>
            <person name="Land M."/>
            <person name="Hauser L."/>
            <person name="Pan C."/>
            <person name="Jeffries C.D."/>
            <person name="Detter J.C."/>
            <person name="Brambilla E.M."/>
            <person name="Rohde M."/>
            <person name="Djao O.D."/>
            <person name="Goker M."/>
            <person name="Sikorski J."/>
            <person name="Tindall B.J."/>
            <person name="Woyke T."/>
            <person name="Bristow J."/>
            <person name="Eisen J.A."/>
            <person name="Markowitz V."/>
            <person name="Hugenholtz P."/>
            <person name="Kyrpides N.C."/>
            <person name="Klenk H.P."/>
            <person name="Mavromatis K."/>
        </authorList>
    </citation>
    <scope>NUCLEOTIDE SEQUENCE [LARGE SCALE GENOMIC DNA]</scope>
    <source>
        <strain evidence="2">ATCC 29530 / DSM 19594 / LMG 11500 / NCIMB 11436 / LSU 4</strain>
    </source>
</reference>
<dbReference type="KEGG" id="rsi:Runsl_1823"/>
<name>A0A7U3ZJC8_RUNSL</name>
<dbReference type="AlphaFoldDB" id="A0A7U3ZJC8"/>
<gene>
    <name evidence="1" type="ordered locus">Runsl_1823</name>
</gene>
<accession>A0A7U3ZJC8</accession>